<keyword evidence="2" id="KW-1185">Reference proteome</keyword>
<sequence>MAPIQQREVKIIYLSLTESQCHSVDEIYKSSRQTTLSFILDDTQDQEIALTKLAELGLDQVSRTALESRWTVQWSTTWETNKARKNGRCFNGKLSFQINQGRQRDKRKKGLQVDTKRRNPYQFTGCLAHVEIVERIQDGAVTSICGVFVHNKGCDKSVIQRTPEIPLHEHVYEEALKQLQNGASITAIQEKNCAMINEKLYRDMDTYNPASANVRYLFLQSDHATLYQKASKELGVDARLQPKAVFHYSARAEAEDRFEVCISTPEMDEGANKYAHHSQVILDGTFGVCSSRLLLFIALAADKDKKGVPIAFFLFSAATGQ</sequence>
<name>A0A9P5P5Z0_9AGAR</name>
<evidence type="ECO:0000313" key="1">
    <source>
        <dbReference type="EMBL" id="KAF9031723.1"/>
    </source>
</evidence>
<proteinExistence type="predicted"/>
<dbReference type="AlphaFoldDB" id="A0A9P5P5Z0"/>
<evidence type="ECO:0000313" key="2">
    <source>
        <dbReference type="Proteomes" id="UP000772434"/>
    </source>
</evidence>
<reference evidence="1" key="1">
    <citation type="submission" date="2020-11" db="EMBL/GenBank/DDBJ databases">
        <authorList>
            <consortium name="DOE Joint Genome Institute"/>
            <person name="Ahrendt S."/>
            <person name="Riley R."/>
            <person name="Andreopoulos W."/>
            <person name="Labutti K."/>
            <person name="Pangilinan J."/>
            <person name="Ruiz-Duenas F.J."/>
            <person name="Barrasa J.M."/>
            <person name="Sanchez-Garcia M."/>
            <person name="Camarero S."/>
            <person name="Miyauchi S."/>
            <person name="Serrano A."/>
            <person name="Linde D."/>
            <person name="Babiker R."/>
            <person name="Drula E."/>
            <person name="Ayuso-Fernandez I."/>
            <person name="Pacheco R."/>
            <person name="Padilla G."/>
            <person name="Ferreira P."/>
            <person name="Barriuso J."/>
            <person name="Kellner H."/>
            <person name="Castanera R."/>
            <person name="Alfaro M."/>
            <person name="Ramirez L."/>
            <person name="Pisabarro A.G."/>
            <person name="Kuo A."/>
            <person name="Tritt A."/>
            <person name="Lipzen A."/>
            <person name="He G."/>
            <person name="Yan M."/>
            <person name="Ng V."/>
            <person name="Cullen D."/>
            <person name="Martin F."/>
            <person name="Rosso M.-N."/>
            <person name="Henrissat B."/>
            <person name="Hibbett D."/>
            <person name="Martinez A.T."/>
            <person name="Grigoriev I.V."/>
        </authorList>
    </citation>
    <scope>NUCLEOTIDE SEQUENCE</scope>
    <source>
        <strain evidence="1">AH 40177</strain>
    </source>
</reference>
<dbReference type="EMBL" id="JADNRY010000649">
    <property type="protein sequence ID" value="KAF9031723.1"/>
    <property type="molecule type" value="Genomic_DNA"/>
</dbReference>
<protein>
    <submittedName>
        <fullName evidence="1">Uncharacterized protein</fullName>
    </submittedName>
</protein>
<comment type="caution">
    <text evidence="1">The sequence shown here is derived from an EMBL/GenBank/DDBJ whole genome shotgun (WGS) entry which is preliminary data.</text>
</comment>
<dbReference type="OrthoDB" id="2422225at2759"/>
<organism evidence="1 2">
    <name type="scientific">Rhodocollybia butyracea</name>
    <dbReference type="NCBI Taxonomy" id="206335"/>
    <lineage>
        <taxon>Eukaryota</taxon>
        <taxon>Fungi</taxon>
        <taxon>Dikarya</taxon>
        <taxon>Basidiomycota</taxon>
        <taxon>Agaricomycotina</taxon>
        <taxon>Agaricomycetes</taxon>
        <taxon>Agaricomycetidae</taxon>
        <taxon>Agaricales</taxon>
        <taxon>Marasmiineae</taxon>
        <taxon>Omphalotaceae</taxon>
        <taxon>Rhodocollybia</taxon>
    </lineage>
</organism>
<accession>A0A9P5P5Z0</accession>
<gene>
    <name evidence="1" type="ORF">BDP27DRAFT_1455783</name>
</gene>
<dbReference type="Proteomes" id="UP000772434">
    <property type="component" value="Unassembled WGS sequence"/>
</dbReference>